<evidence type="ECO:0000313" key="3">
    <source>
        <dbReference type="Proteomes" id="UP000008068"/>
    </source>
</evidence>
<reference evidence="3" key="1">
    <citation type="submission" date="2011-07" db="EMBL/GenBank/DDBJ databases">
        <authorList>
            <consortium name="Caenorhabditis brenneri Sequencing and Analysis Consortium"/>
            <person name="Wilson R.K."/>
        </authorList>
    </citation>
    <scope>NUCLEOTIDE SEQUENCE [LARGE SCALE GENOMIC DNA]</scope>
    <source>
        <strain evidence="3">PB2801</strain>
    </source>
</reference>
<name>G0MI43_CAEBE</name>
<proteinExistence type="predicted"/>
<feature type="chain" id="PRO_5003403949" evidence="1">
    <location>
        <begin position="18"/>
        <end position="88"/>
    </location>
</feature>
<evidence type="ECO:0000313" key="2">
    <source>
        <dbReference type="EMBL" id="EGT59256.1"/>
    </source>
</evidence>
<gene>
    <name evidence="2" type="ORF">CAEBREN_02447</name>
</gene>
<keyword evidence="1" id="KW-0732">Signal</keyword>
<dbReference type="EMBL" id="GL379795">
    <property type="protein sequence ID" value="EGT59256.1"/>
    <property type="molecule type" value="Genomic_DNA"/>
</dbReference>
<dbReference type="HOGENOM" id="CLU_2471075_0_0_1"/>
<dbReference type="Proteomes" id="UP000008068">
    <property type="component" value="Unassembled WGS sequence"/>
</dbReference>
<keyword evidence="3" id="KW-1185">Reference proteome</keyword>
<dbReference type="InParanoid" id="G0MI43"/>
<feature type="signal peptide" evidence="1">
    <location>
        <begin position="1"/>
        <end position="17"/>
    </location>
</feature>
<protein>
    <submittedName>
        <fullName evidence="2">Uncharacterized protein</fullName>
    </submittedName>
</protein>
<evidence type="ECO:0000256" key="1">
    <source>
        <dbReference type="SAM" id="SignalP"/>
    </source>
</evidence>
<organism evidence="3">
    <name type="scientific">Caenorhabditis brenneri</name>
    <name type="common">Nematode worm</name>
    <dbReference type="NCBI Taxonomy" id="135651"/>
    <lineage>
        <taxon>Eukaryota</taxon>
        <taxon>Metazoa</taxon>
        <taxon>Ecdysozoa</taxon>
        <taxon>Nematoda</taxon>
        <taxon>Chromadorea</taxon>
        <taxon>Rhabditida</taxon>
        <taxon>Rhabditina</taxon>
        <taxon>Rhabditomorpha</taxon>
        <taxon>Rhabditoidea</taxon>
        <taxon>Rhabditidae</taxon>
        <taxon>Peloderinae</taxon>
        <taxon>Caenorhabditis</taxon>
    </lineage>
</organism>
<dbReference type="AlphaFoldDB" id="G0MI43"/>
<accession>G0MI43</accession>
<sequence>MKRSILALLLFFHSVSPFLHDWACGNEHMYWTQRVAWWIAKPAGDKPYINRCCQIHDEVMVQWEKSPSVDLEKSDDEFALCLKKSKFL</sequence>